<dbReference type="EMBL" id="FOPM01000011">
    <property type="protein sequence ID" value="SFG79111.1"/>
    <property type="molecule type" value="Genomic_DNA"/>
</dbReference>
<dbReference type="RefSeq" id="WP_177232394.1">
    <property type="nucleotide sequence ID" value="NZ_FOPM01000011.1"/>
</dbReference>
<protein>
    <submittedName>
        <fullName evidence="1">Uncharacterized protein</fullName>
    </submittedName>
</protein>
<dbReference type="AlphaFoldDB" id="A0A1I2UWH5"/>
<keyword evidence="2" id="KW-1185">Reference proteome</keyword>
<evidence type="ECO:0000313" key="1">
    <source>
        <dbReference type="EMBL" id="SFG79111.1"/>
    </source>
</evidence>
<gene>
    <name evidence="1" type="ORF">SAMN05192565_11179</name>
</gene>
<organism evidence="1 2">
    <name type="scientific">Methylobacterium gossipiicola</name>
    <dbReference type="NCBI Taxonomy" id="582675"/>
    <lineage>
        <taxon>Bacteria</taxon>
        <taxon>Pseudomonadati</taxon>
        <taxon>Pseudomonadota</taxon>
        <taxon>Alphaproteobacteria</taxon>
        <taxon>Hyphomicrobiales</taxon>
        <taxon>Methylobacteriaceae</taxon>
        <taxon>Methylobacterium</taxon>
    </lineage>
</organism>
<dbReference type="Proteomes" id="UP000199229">
    <property type="component" value="Unassembled WGS sequence"/>
</dbReference>
<proteinExistence type="predicted"/>
<accession>A0A1I2UWH5</accession>
<reference evidence="2" key="1">
    <citation type="submission" date="2016-10" db="EMBL/GenBank/DDBJ databases">
        <authorList>
            <person name="Varghese N."/>
            <person name="Submissions S."/>
        </authorList>
    </citation>
    <scope>NUCLEOTIDE SEQUENCE [LARGE SCALE GENOMIC DNA]</scope>
    <source>
        <strain evidence="2">Gh-105</strain>
    </source>
</reference>
<sequence length="57" mass="6052">MPRPTSTLPAHARLALVTHVAELEAELASVSCPRERRTIAAELKAARSAVSQLSTEG</sequence>
<name>A0A1I2UWH5_9HYPH</name>
<evidence type="ECO:0000313" key="2">
    <source>
        <dbReference type="Proteomes" id="UP000199229"/>
    </source>
</evidence>